<dbReference type="AlphaFoldDB" id="A0A0N5B7U9"/>
<dbReference type="Proteomes" id="UP000046392">
    <property type="component" value="Unplaced"/>
</dbReference>
<reference evidence="3" key="1">
    <citation type="submission" date="2017-02" db="UniProtKB">
        <authorList>
            <consortium name="WormBaseParasite"/>
        </authorList>
    </citation>
    <scope>IDENTIFICATION</scope>
</reference>
<proteinExistence type="predicted"/>
<name>A0A0N5B7U9_STREA</name>
<evidence type="ECO:0000313" key="3">
    <source>
        <dbReference type="WBParaSite" id="SPAL_0000212400.1"/>
    </source>
</evidence>
<protein>
    <submittedName>
        <fullName evidence="3">NR LBD domain-containing protein</fullName>
    </submittedName>
</protein>
<keyword evidence="2" id="KW-1185">Reference proteome</keyword>
<feature type="region of interest" description="Disordered" evidence="1">
    <location>
        <begin position="1"/>
        <end position="26"/>
    </location>
</feature>
<accession>A0A0N5B7U9</accession>
<evidence type="ECO:0000256" key="1">
    <source>
        <dbReference type="SAM" id="MobiDB-lite"/>
    </source>
</evidence>
<organism evidence="2 3">
    <name type="scientific">Strongyloides papillosus</name>
    <name type="common">Intestinal threadworm</name>
    <dbReference type="NCBI Taxonomy" id="174720"/>
    <lineage>
        <taxon>Eukaryota</taxon>
        <taxon>Metazoa</taxon>
        <taxon>Ecdysozoa</taxon>
        <taxon>Nematoda</taxon>
        <taxon>Chromadorea</taxon>
        <taxon>Rhabditida</taxon>
        <taxon>Tylenchina</taxon>
        <taxon>Panagrolaimomorpha</taxon>
        <taxon>Strongyloidoidea</taxon>
        <taxon>Strongyloididae</taxon>
        <taxon>Strongyloides</taxon>
    </lineage>
</organism>
<evidence type="ECO:0000313" key="2">
    <source>
        <dbReference type="Proteomes" id="UP000046392"/>
    </source>
</evidence>
<dbReference type="WBParaSite" id="SPAL_0000212400.1">
    <property type="protein sequence ID" value="SPAL_0000212400.1"/>
    <property type="gene ID" value="SPAL_0000212400"/>
</dbReference>
<feature type="compositionally biased region" description="Basic and acidic residues" evidence="1">
    <location>
        <begin position="8"/>
        <end position="20"/>
    </location>
</feature>
<sequence>MGEIIQTSDEKLDPVVDRTRNTPPPAGQIRSAFDLETLRDSIYLSSSPSQVIPVGREQIQVGGNHVCHFNPTKPYTVGPNQILYEIKCSNSQAVLKRIREEPSENKVVIEIEYPPIQQSQISNPPRPSAPRMLNTSNIIPTPDQNMFFDISNVLDKPELTVDLFKNEIFNNVPFKEIEINDVTYYEILGLNNELLIRCLGKKHLNIHKKGREQKFIDLTCLVTFIYNHFPIIQNAITTIRNDAPKDPEATWPSSIKKLISKLYPIPLLCMGYSDERTNKRDLTEKLFIILKDLTGTNLGKYTETQAINNMNTRLTNAVKNGVTPQQLLVRSINDISGVRRPGTQRVEFIPHAPSDQQMNQ</sequence>